<dbReference type="GO" id="GO:0005634">
    <property type="term" value="C:nucleus"/>
    <property type="evidence" value="ECO:0007669"/>
    <property type="project" value="UniProtKB-SubCell"/>
</dbReference>
<evidence type="ECO:0000313" key="5">
    <source>
        <dbReference type="EMBL" id="OLL26446.1"/>
    </source>
</evidence>
<keyword evidence="2" id="KW-0479">Metal-binding</keyword>
<dbReference type="InterPro" id="IPR050613">
    <property type="entry name" value="Sec_Metabolite_Reg"/>
</dbReference>
<dbReference type="SMART" id="SM00906">
    <property type="entry name" value="Fungal_trans"/>
    <property type="match status" value="1"/>
</dbReference>
<dbReference type="OrthoDB" id="424974at2759"/>
<dbReference type="GO" id="GO:0006351">
    <property type="term" value="P:DNA-templated transcription"/>
    <property type="evidence" value="ECO:0007669"/>
    <property type="project" value="InterPro"/>
</dbReference>
<dbReference type="PROSITE" id="PS00463">
    <property type="entry name" value="ZN2_CY6_FUNGAL_1"/>
    <property type="match status" value="1"/>
</dbReference>
<evidence type="ECO:0000313" key="6">
    <source>
        <dbReference type="Proteomes" id="UP000186594"/>
    </source>
</evidence>
<evidence type="ECO:0000256" key="2">
    <source>
        <dbReference type="ARBA" id="ARBA00022723"/>
    </source>
</evidence>
<proteinExistence type="predicted"/>
<dbReference type="SUPFAM" id="SSF57701">
    <property type="entry name" value="Zn2/Cys6 DNA-binding domain"/>
    <property type="match status" value="1"/>
</dbReference>
<dbReference type="STRING" id="1198029.A0A1U7LUU5"/>
<dbReference type="EMBL" id="LXFE01000182">
    <property type="protein sequence ID" value="OLL26446.1"/>
    <property type="molecule type" value="Genomic_DNA"/>
</dbReference>
<name>A0A1U7LUU5_NEOID</name>
<dbReference type="GO" id="GO:0003677">
    <property type="term" value="F:DNA binding"/>
    <property type="evidence" value="ECO:0007669"/>
    <property type="project" value="InterPro"/>
</dbReference>
<evidence type="ECO:0000256" key="1">
    <source>
        <dbReference type="ARBA" id="ARBA00004123"/>
    </source>
</evidence>
<dbReference type="OMA" id="DERASCK"/>
<sequence length="611" mass="70419">MSGQYKRKRTPQSCEGCRVKKSKCDRHQPCEACLRREEECVYEDPSVILVDNSEIEQRLYAAEREIARLRQLNASRLQDISKSHSSNSNIFPRESNARDAKVLMAVRAFGDFSTDQATGARYHSRSAATQNIYRCLPARIRPGRYSETLQEHQRGVFDHLVKTLVPSKLICDILINHFETANSFLRFNIHLPSFRREHESFWKRFYLTHGDVLPEANRPFWLALLLSILSASLRTYFRDDHPDILKVLSAVNMERSAYRLALKQGMKEVLEVGKFMENYDLDVVQALLVNQLNVDIAPKSVVWMNTGMLVHIAQSLGLHRDPANIGLPQKDWEFRRRLWMCIVVCETSNAWGEGLPSQIHPGDYDCLDPSYDVALDGRSEHDCSNVMWNIYLSKLITFLGPVSREIRSVRPLSFTRIIALDAELQKAESTALNELTFQNSSGAPEMVWRGIVFDSIIPRLYFCIHLPFLQNRQNKLSRERIVSSAKRLLKAIHLLHSKADDIESYRWLGATWMMSMPFLATVVLGSELIITASKDLEAWSLIDNAYHVICEIPELVHNEHTQPACDVIDELRKERRLTPSLISRFSVISKIESLGWLWAYDYLREQGRNRI</sequence>
<dbReference type="GO" id="GO:0008270">
    <property type="term" value="F:zinc ion binding"/>
    <property type="evidence" value="ECO:0007669"/>
    <property type="project" value="InterPro"/>
</dbReference>
<dbReference type="Pfam" id="PF04082">
    <property type="entry name" value="Fungal_trans"/>
    <property type="match status" value="1"/>
</dbReference>
<comment type="subcellular location">
    <subcellularLocation>
        <location evidence="1">Nucleus</location>
    </subcellularLocation>
</comment>
<feature type="domain" description="Zn(2)-C6 fungal-type" evidence="4">
    <location>
        <begin position="13"/>
        <end position="42"/>
    </location>
</feature>
<evidence type="ECO:0000256" key="3">
    <source>
        <dbReference type="ARBA" id="ARBA00023242"/>
    </source>
</evidence>
<dbReference type="InterPro" id="IPR007219">
    <property type="entry name" value="XnlR_reg_dom"/>
</dbReference>
<dbReference type="InterPro" id="IPR036864">
    <property type="entry name" value="Zn2-C6_fun-type_DNA-bd_sf"/>
</dbReference>
<dbReference type="CDD" id="cd00067">
    <property type="entry name" value="GAL4"/>
    <property type="match status" value="1"/>
</dbReference>
<dbReference type="InterPro" id="IPR001138">
    <property type="entry name" value="Zn2Cys6_DnaBD"/>
</dbReference>
<keyword evidence="6" id="KW-1185">Reference proteome</keyword>
<reference evidence="5 6" key="1">
    <citation type="submission" date="2016-04" db="EMBL/GenBank/DDBJ databases">
        <title>Evolutionary innovation and constraint leading to complex multicellularity in the Ascomycota.</title>
        <authorList>
            <person name="Cisse O."/>
            <person name="Nguyen A."/>
            <person name="Hewitt D.A."/>
            <person name="Jedd G."/>
            <person name="Stajich J.E."/>
        </authorList>
    </citation>
    <scope>NUCLEOTIDE SEQUENCE [LARGE SCALE GENOMIC DNA]</scope>
    <source>
        <strain evidence="5 6">DAH-3</strain>
    </source>
</reference>
<accession>A0A1U7LUU5</accession>
<comment type="caution">
    <text evidence="5">The sequence shown here is derived from an EMBL/GenBank/DDBJ whole genome shotgun (WGS) entry which is preliminary data.</text>
</comment>
<dbReference type="CDD" id="cd12148">
    <property type="entry name" value="fungal_TF_MHR"/>
    <property type="match status" value="1"/>
</dbReference>
<dbReference type="Pfam" id="PF00172">
    <property type="entry name" value="Zn_clus"/>
    <property type="match status" value="1"/>
</dbReference>
<dbReference type="AlphaFoldDB" id="A0A1U7LUU5"/>
<dbReference type="Proteomes" id="UP000186594">
    <property type="component" value="Unassembled WGS sequence"/>
</dbReference>
<gene>
    <name evidence="5" type="ORF">NEOLI_003104</name>
</gene>
<keyword evidence="3" id="KW-0539">Nucleus</keyword>
<dbReference type="PROSITE" id="PS50048">
    <property type="entry name" value="ZN2_CY6_FUNGAL_2"/>
    <property type="match status" value="1"/>
</dbReference>
<dbReference type="GO" id="GO:0000981">
    <property type="term" value="F:DNA-binding transcription factor activity, RNA polymerase II-specific"/>
    <property type="evidence" value="ECO:0007669"/>
    <property type="project" value="InterPro"/>
</dbReference>
<dbReference type="PANTHER" id="PTHR31001">
    <property type="entry name" value="UNCHARACTERIZED TRANSCRIPTIONAL REGULATORY PROTEIN"/>
    <property type="match status" value="1"/>
</dbReference>
<dbReference type="SMART" id="SM00066">
    <property type="entry name" value="GAL4"/>
    <property type="match status" value="1"/>
</dbReference>
<organism evidence="5 6">
    <name type="scientific">Neolecta irregularis (strain DAH-3)</name>
    <dbReference type="NCBI Taxonomy" id="1198029"/>
    <lineage>
        <taxon>Eukaryota</taxon>
        <taxon>Fungi</taxon>
        <taxon>Dikarya</taxon>
        <taxon>Ascomycota</taxon>
        <taxon>Taphrinomycotina</taxon>
        <taxon>Neolectales</taxon>
        <taxon>Neolectaceae</taxon>
        <taxon>Neolecta</taxon>
    </lineage>
</organism>
<dbReference type="Gene3D" id="4.10.240.10">
    <property type="entry name" value="Zn(2)-C6 fungal-type DNA-binding domain"/>
    <property type="match status" value="1"/>
</dbReference>
<protein>
    <submittedName>
        <fullName evidence="5">Putative transcriptional regulatory protein</fullName>
    </submittedName>
</protein>
<evidence type="ECO:0000259" key="4">
    <source>
        <dbReference type="PROSITE" id="PS50048"/>
    </source>
</evidence>